<dbReference type="EMBL" id="LR215974">
    <property type="protein sequence ID" value="VFB02387.1"/>
    <property type="molecule type" value="Genomic_DNA"/>
</dbReference>
<dbReference type="InterPro" id="IPR002711">
    <property type="entry name" value="HNH"/>
</dbReference>
<dbReference type="Gene3D" id="1.10.30.50">
    <property type="match status" value="1"/>
</dbReference>
<dbReference type="KEGG" id="ctai:NCTC12078_00362"/>
<dbReference type="GO" id="GO:0004519">
    <property type="term" value="F:endonuclease activity"/>
    <property type="evidence" value="ECO:0007669"/>
    <property type="project" value="InterPro"/>
</dbReference>
<feature type="domain" description="HNH" evidence="1">
    <location>
        <begin position="107"/>
        <end position="159"/>
    </location>
</feature>
<dbReference type="AlphaFoldDB" id="A0A4U8W809"/>
<accession>A0A4U8W809</accession>
<dbReference type="Proteomes" id="UP000290013">
    <property type="component" value="Chromosome"/>
</dbReference>
<dbReference type="RefSeq" id="WP_130913238.1">
    <property type="nucleotide sequence ID" value="NZ_LR215974.1"/>
</dbReference>
<evidence type="ECO:0000313" key="3">
    <source>
        <dbReference type="Proteomes" id="UP000290013"/>
    </source>
</evidence>
<protein>
    <recommendedName>
        <fullName evidence="1">HNH domain-containing protein</fullName>
    </recommendedName>
</protein>
<reference evidence="2 3" key="1">
    <citation type="submission" date="2019-02" db="EMBL/GenBank/DDBJ databases">
        <authorList>
            <consortium name="Pathogen Informatics"/>
        </authorList>
    </citation>
    <scope>NUCLEOTIDE SEQUENCE [LARGE SCALE GENOMIC DNA]</scope>
    <source>
        <strain evidence="2 3">3012STDY6944375</strain>
    </source>
</reference>
<dbReference type="Pfam" id="PF01844">
    <property type="entry name" value="HNH"/>
    <property type="match status" value="1"/>
</dbReference>
<evidence type="ECO:0000313" key="2">
    <source>
        <dbReference type="EMBL" id="VFB02387.1"/>
    </source>
</evidence>
<gene>
    <name evidence="2" type="ORF">NCTC12078_00362</name>
</gene>
<dbReference type="GO" id="GO:0008270">
    <property type="term" value="F:zinc ion binding"/>
    <property type="evidence" value="ECO:0007669"/>
    <property type="project" value="InterPro"/>
</dbReference>
<name>A0A4U8W809_9FLAO</name>
<sequence length="313" mass="37433">MLKINPTQEALNFHYEKVSKIFDKIINRNIGNGLLEDTTIKFIKRYKNILIKGKPELLLKVHQKFNRIITNQDFENLKTCFKDRAYENQLQKKHGKEFLEKLKIDTCIYCNRNYTLYFDGNFARAELDHWFPKEKFPLLALSFYNLIPSCHSCNHKKGNGDKIIKSKFLYNENATNIEIQNWWNNKALTKLIHPYSNKIDFNFSYNVESINTYSSKIKVQKDSISEETLKFNKTKEIYSAHSDKELKDLLDLRYKYSKNYLYILCNKTFEGLNLSQEEAYRMIFGIEINEEDYHKRPFSKFKHDIIEELKKSF</sequence>
<organism evidence="2 3">
    <name type="scientific">Chryseobacterium taihuense</name>
    <dbReference type="NCBI Taxonomy" id="1141221"/>
    <lineage>
        <taxon>Bacteria</taxon>
        <taxon>Pseudomonadati</taxon>
        <taxon>Bacteroidota</taxon>
        <taxon>Flavobacteriia</taxon>
        <taxon>Flavobacteriales</taxon>
        <taxon>Weeksellaceae</taxon>
        <taxon>Chryseobacterium group</taxon>
        <taxon>Chryseobacterium</taxon>
    </lineage>
</organism>
<proteinExistence type="predicted"/>
<evidence type="ECO:0000259" key="1">
    <source>
        <dbReference type="Pfam" id="PF01844"/>
    </source>
</evidence>
<dbReference type="GO" id="GO:0003676">
    <property type="term" value="F:nucleic acid binding"/>
    <property type="evidence" value="ECO:0007669"/>
    <property type="project" value="InterPro"/>
</dbReference>